<reference evidence="3" key="1">
    <citation type="journal article" date="2013" name="Genome Announc.">
        <title>Draft Genome Sequence of Streptomyces bottropensis ATCC 25435, a Bottromycin-Producing Actinomycete.</title>
        <authorList>
            <person name="Zhang H."/>
            <person name="Zhou W."/>
            <person name="Zhuang Y."/>
            <person name="Liang X."/>
            <person name="Liu T."/>
        </authorList>
    </citation>
    <scope>NUCLEOTIDE SEQUENCE [LARGE SCALE GENOMIC DNA]</scope>
    <source>
        <strain evidence="3">ATCC 25435</strain>
    </source>
</reference>
<evidence type="ECO:0000313" key="3">
    <source>
        <dbReference type="Proteomes" id="UP000030760"/>
    </source>
</evidence>
<proteinExistence type="predicted"/>
<dbReference type="AlphaFoldDB" id="M3FQZ3"/>
<feature type="compositionally biased region" description="Polar residues" evidence="1">
    <location>
        <begin position="62"/>
        <end position="71"/>
    </location>
</feature>
<dbReference type="Proteomes" id="UP000030760">
    <property type="component" value="Unassembled WGS sequence"/>
</dbReference>
<protein>
    <submittedName>
        <fullName evidence="2">Uncharacterized protein</fullName>
    </submittedName>
</protein>
<dbReference type="EMBL" id="KB405078">
    <property type="protein sequence ID" value="EMF54554.1"/>
    <property type="molecule type" value="Genomic_DNA"/>
</dbReference>
<organism evidence="2 3">
    <name type="scientific">Streptomyces bottropensis ATCC 25435</name>
    <dbReference type="NCBI Taxonomy" id="1054862"/>
    <lineage>
        <taxon>Bacteria</taxon>
        <taxon>Bacillati</taxon>
        <taxon>Actinomycetota</taxon>
        <taxon>Actinomycetes</taxon>
        <taxon>Kitasatosporales</taxon>
        <taxon>Streptomycetaceae</taxon>
        <taxon>Streptomyces</taxon>
    </lineage>
</organism>
<feature type="region of interest" description="Disordered" evidence="1">
    <location>
        <begin position="1"/>
        <end position="71"/>
    </location>
</feature>
<accession>M3FQZ3</accession>
<gene>
    <name evidence="2" type="ORF">SBD_4221</name>
</gene>
<evidence type="ECO:0000313" key="2">
    <source>
        <dbReference type="EMBL" id="EMF54554.1"/>
    </source>
</evidence>
<name>M3FQZ3_9ACTN</name>
<evidence type="ECO:0000256" key="1">
    <source>
        <dbReference type="SAM" id="MobiDB-lite"/>
    </source>
</evidence>
<sequence>MVTDHGPRSLVESCSPRDGVPLATPHPSRPSPALPASCHRPHRASTGVRGPRHEGDAGRSGVRTSSAPPAR</sequence>